<feature type="compositionally biased region" description="Polar residues" evidence="7">
    <location>
        <begin position="733"/>
        <end position="770"/>
    </location>
</feature>
<proteinExistence type="predicted"/>
<dbReference type="InterPro" id="IPR016035">
    <property type="entry name" value="Acyl_Trfase/lysoPLipase"/>
</dbReference>
<dbReference type="GO" id="GO:0019369">
    <property type="term" value="P:arachidonate metabolic process"/>
    <property type="evidence" value="ECO:0007669"/>
    <property type="project" value="TreeGrafter"/>
</dbReference>
<feature type="domain" description="RING-type" evidence="8">
    <location>
        <begin position="193"/>
        <end position="237"/>
    </location>
</feature>
<evidence type="ECO:0000256" key="6">
    <source>
        <dbReference type="PROSITE-ProRule" id="PRU00175"/>
    </source>
</evidence>
<protein>
    <submittedName>
        <fullName evidence="9">FabD/lysophospholipase-like protein</fullName>
    </submittedName>
</protein>
<dbReference type="CDD" id="cd07199">
    <property type="entry name" value="Pat17_PNPLA8_PNPLA9_like"/>
    <property type="match status" value="1"/>
</dbReference>
<evidence type="ECO:0000256" key="3">
    <source>
        <dbReference type="ARBA" id="ARBA00022801"/>
    </source>
</evidence>
<dbReference type="PROSITE" id="PS50089">
    <property type="entry name" value="ZF_RING_2"/>
    <property type="match status" value="1"/>
</dbReference>
<keyword evidence="5" id="KW-0442">Lipid degradation</keyword>
<feature type="region of interest" description="Disordered" evidence="7">
    <location>
        <begin position="712"/>
        <end position="792"/>
    </location>
</feature>
<dbReference type="PANTHER" id="PTHR24185">
    <property type="entry name" value="CALCIUM-INDEPENDENT PHOSPHOLIPASE A2-GAMMA"/>
    <property type="match status" value="1"/>
</dbReference>
<evidence type="ECO:0000259" key="8">
    <source>
        <dbReference type="PROSITE" id="PS50089"/>
    </source>
</evidence>
<dbReference type="GO" id="GO:0047499">
    <property type="term" value="F:calcium-independent phospholipase A2 activity"/>
    <property type="evidence" value="ECO:0007669"/>
    <property type="project" value="TreeGrafter"/>
</dbReference>
<sequence>MTKAMRFPDANAIFSKLGNLVASCIMLGAVRHKVPGTASLIFPQYLEYLDEALQGFCDRHWPCEYVTRGIIPQDLQYSLSQTQCLEINPATITYRCVNVQIGHGSKGHQNKDGRIFARGDYFARFLFQNNHEKFRAEVYYRLEHLLDQLADCTRNGESQEVAAVKMYRNNLLDFFPQPATESTTISLQNRTVCWCCLFEAPEHTLTCGHVLCTPCVKAYGRPKSRTIVRIHECPFESYGRSQPRSIYIKPETAGLRMLVLDDGGARGIIQLEILRLIEKELSGKIPLQLFFDLIVGSGRVINSDFDIQVETLKFDGLYIDMLCRSGSIIGLGLLTSHWTANDCKANFLRIFKEAFVSRNRRTFPRLKHSTCKYRPKPLEQSLRVAFTENQPLLGAVPYQLYCPGDTKEEIKTWEAARAAMAQPFLFKPFKHKSSNQVYSNLVHGANLANPIEIAAFELKAIWGSSPAAIVDIVVSLGSGVSIGQPSVPAGLEKGTRSEDSTRNFMTKKRRKKGHYDQQCEETWNDYLRTLPSNSTPANSYIRLNIRAVELPAIDDISSAEDLRNMVQTQVTAEAIRILTSRLIAKLFYFEKLGEMELTTGSDLLLRGEILCRIPDGTPEISEIGKVLMLGEFQSIEFVIKEHLCEPQRISIQQSVIEAMIDNLQFHMPEVLISISERCAEFNIDLRLKNGEEYPISGFPRFLAGERVVQIEKHTRHSSGSAPSIRRRTPWTPPNSARYSSFDSGLQVSDGSRSIPGSSTSATNPTTNEVQASRRRSAQPPQELDTNDTRDPQIIQEAMRIQRERYRIRSQEVAPLEEKVKALEAKEAELNNIVA</sequence>
<dbReference type="InterPro" id="IPR001841">
    <property type="entry name" value="Znf_RING"/>
</dbReference>
<dbReference type="GO" id="GO:0016042">
    <property type="term" value="P:lipid catabolic process"/>
    <property type="evidence" value="ECO:0007669"/>
    <property type="project" value="UniProtKB-KW"/>
</dbReference>
<evidence type="ECO:0000256" key="2">
    <source>
        <dbReference type="ARBA" id="ARBA00022771"/>
    </source>
</evidence>
<keyword evidence="1" id="KW-0479">Metal-binding</keyword>
<dbReference type="PROSITE" id="PS00518">
    <property type="entry name" value="ZF_RING_1"/>
    <property type="match status" value="1"/>
</dbReference>
<reference evidence="9 10" key="1">
    <citation type="submission" date="2016-04" db="EMBL/GenBank/DDBJ databases">
        <title>A degradative enzymes factory behind the ericoid mycorrhizal symbiosis.</title>
        <authorList>
            <consortium name="DOE Joint Genome Institute"/>
            <person name="Martino E."/>
            <person name="Morin E."/>
            <person name="Grelet G."/>
            <person name="Kuo A."/>
            <person name="Kohler A."/>
            <person name="Daghino S."/>
            <person name="Barry K."/>
            <person name="Choi C."/>
            <person name="Cichocki N."/>
            <person name="Clum A."/>
            <person name="Copeland A."/>
            <person name="Hainaut M."/>
            <person name="Haridas S."/>
            <person name="Labutti K."/>
            <person name="Lindquist E."/>
            <person name="Lipzen A."/>
            <person name="Khouja H.-R."/>
            <person name="Murat C."/>
            <person name="Ohm R."/>
            <person name="Olson A."/>
            <person name="Spatafora J."/>
            <person name="Veneault-Fourrey C."/>
            <person name="Henrissat B."/>
            <person name="Grigoriev I."/>
            <person name="Martin F."/>
            <person name="Perotto S."/>
        </authorList>
    </citation>
    <scope>NUCLEOTIDE SEQUENCE [LARGE SCALE GENOMIC DNA]</scope>
    <source>
        <strain evidence="9 10">F</strain>
    </source>
</reference>
<organism evidence="9 10">
    <name type="scientific">Hyaloscypha variabilis (strain UAMH 11265 / GT02V1 / F)</name>
    <name type="common">Meliniomyces variabilis</name>
    <dbReference type="NCBI Taxonomy" id="1149755"/>
    <lineage>
        <taxon>Eukaryota</taxon>
        <taxon>Fungi</taxon>
        <taxon>Dikarya</taxon>
        <taxon>Ascomycota</taxon>
        <taxon>Pezizomycotina</taxon>
        <taxon>Leotiomycetes</taxon>
        <taxon>Helotiales</taxon>
        <taxon>Hyaloscyphaceae</taxon>
        <taxon>Hyaloscypha</taxon>
        <taxon>Hyaloscypha variabilis</taxon>
    </lineage>
</organism>
<dbReference type="InterPro" id="IPR017907">
    <property type="entry name" value="Znf_RING_CS"/>
</dbReference>
<dbReference type="GO" id="GO:0016020">
    <property type="term" value="C:membrane"/>
    <property type="evidence" value="ECO:0007669"/>
    <property type="project" value="TreeGrafter"/>
</dbReference>
<name>A0A2J6QUZ1_HYAVF</name>
<dbReference type="GO" id="GO:0008270">
    <property type="term" value="F:zinc ion binding"/>
    <property type="evidence" value="ECO:0007669"/>
    <property type="project" value="UniProtKB-KW"/>
</dbReference>
<dbReference type="PANTHER" id="PTHR24185:SF1">
    <property type="entry name" value="CALCIUM-INDEPENDENT PHOSPHOLIPASE A2-GAMMA"/>
    <property type="match status" value="1"/>
</dbReference>
<keyword evidence="10" id="KW-1185">Reference proteome</keyword>
<evidence type="ECO:0000256" key="7">
    <source>
        <dbReference type="SAM" id="MobiDB-lite"/>
    </source>
</evidence>
<dbReference type="SUPFAM" id="SSF52151">
    <property type="entry name" value="FabD/lysophospholipase-like"/>
    <property type="match status" value="1"/>
</dbReference>
<dbReference type="EMBL" id="KZ613969">
    <property type="protein sequence ID" value="PMD30084.1"/>
    <property type="molecule type" value="Genomic_DNA"/>
</dbReference>
<keyword evidence="4" id="KW-0862">Zinc</keyword>
<evidence type="ECO:0000313" key="9">
    <source>
        <dbReference type="EMBL" id="PMD30084.1"/>
    </source>
</evidence>
<gene>
    <name evidence="9" type="ORF">L207DRAFT_641933</name>
</gene>
<dbReference type="Proteomes" id="UP000235786">
    <property type="component" value="Unassembled WGS sequence"/>
</dbReference>
<dbReference type="AlphaFoldDB" id="A0A2J6QUZ1"/>
<dbReference type="Gene3D" id="3.40.1090.10">
    <property type="entry name" value="Cytosolic phospholipase A2 catalytic domain"/>
    <property type="match status" value="1"/>
</dbReference>
<keyword evidence="3" id="KW-0378">Hydrolase</keyword>
<evidence type="ECO:0000256" key="4">
    <source>
        <dbReference type="ARBA" id="ARBA00022833"/>
    </source>
</evidence>
<dbReference type="STRING" id="1149755.A0A2J6QUZ1"/>
<accession>A0A2J6QUZ1</accession>
<dbReference type="OrthoDB" id="194358at2759"/>
<keyword evidence="2 6" id="KW-0863">Zinc-finger</keyword>
<evidence type="ECO:0000313" key="10">
    <source>
        <dbReference type="Proteomes" id="UP000235786"/>
    </source>
</evidence>
<evidence type="ECO:0000256" key="5">
    <source>
        <dbReference type="ARBA" id="ARBA00022963"/>
    </source>
</evidence>
<evidence type="ECO:0000256" key="1">
    <source>
        <dbReference type="ARBA" id="ARBA00022723"/>
    </source>
</evidence>
<keyword evidence="5" id="KW-0443">Lipid metabolism</keyword>